<dbReference type="SUPFAM" id="SSF50129">
    <property type="entry name" value="GroES-like"/>
    <property type="match status" value="1"/>
</dbReference>
<protein>
    <submittedName>
        <fullName evidence="4">Putative NAD(P)H quinone oxidoreductase, PIG3 family</fullName>
    </submittedName>
</protein>
<keyword evidence="5" id="KW-1185">Reference proteome</keyword>
<dbReference type="Gene3D" id="3.90.180.10">
    <property type="entry name" value="Medium-chain alcohol dehydrogenases, catalytic domain"/>
    <property type="match status" value="1"/>
</dbReference>
<dbReference type="STRING" id="89784.SAMN04489725_11373"/>
<name>A0A1H2W5S8_9BACL</name>
<dbReference type="SMART" id="SM00829">
    <property type="entry name" value="PKS_ER"/>
    <property type="match status" value="1"/>
</dbReference>
<dbReference type="PANTHER" id="PTHR48106:SF18">
    <property type="entry name" value="QUINONE OXIDOREDUCTASE PIG3"/>
    <property type="match status" value="1"/>
</dbReference>
<dbReference type="AlphaFoldDB" id="A0A1H2W5S8"/>
<dbReference type="InterPro" id="IPR036291">
    <property type="entry name" value="NAD(P)-bd_dom_sf"/>
</dbReference>
<dbReference type="InterPro" id="IPR020843">
    <property type="entry name" value="ER"/>
</dbReference>
<feature type="domain" description="Enoyl reductase (ER)" evidence="3">
    <location>
        <begin position="11"/>
        <end position="325"/>
    </location>
</feature>
<evidence type="ECO:0000259" key="3">
    <source>
        <dbReference type="SMART" id="SM00829"/>
    </source>
</evidence>
<evidence type="ECO:0000313" key="5">
    <source>
        <dbReference type="Proteomes" id="UP000182589"/>
    </source>
</evidence>
<accession>A0A1H2W5S8</accession>
<dbReference type="InterPro" id="IPR011032">
    <property type="entry name" value="GroES-like_sf"/>
</dbReference>
<keyword evidence="1" id="KW-0521">NADP</keyword>
<dbReference type="EMBL" id="FNOJ01000013">
    <property type="protein sequence ID" value="SDW75614.1"/>
    <property type="molecule type" value="Genomic_DNA"/>
</dbReference>
<dbReference type="InterPro" id="IPR013154">
    <property type="entry name" value="ADH-like_N"/>
</dbReference>
<dbReference type="Proteomes" id="UP000182589">
    <property type="component" value="Unassembled WGS sequence"/>
</dbReference>
<dbReference type="SUPFAM" id="SSF51735">
    <property type="entry name" value="NAD(P)-binding Rossmann-fold domains"/>
    <property type="match status" value="1"/>
</dbReference>
<gene>
    <name evidence="4" type="ORF">SAMN04489725_11373</name>
</gene>
<reference evidence="5" key="1">
    <citation type="submission" date="2016-10" db="EMBL/GenBank/DDBJ databases">
        <authorList>
            <person name="Varghese N."/>
        </authorList>
    </citation>
    <scope>NUCLEOTIDE SEQUENCE [LARGE SCALE GENOMIC DNA]</scope>
    <source>
        <strain evidence="5">DSM 12489</strain>
    </source>
</reference>
<dbReference type="GO" id="GO:0070402">
    <property type="term" value="F:NADPH binding"/>
    <property type="evidence" value="ECO:0007669"/>
    <property type="project" value="TreeGrafter"/>
</dbReference>
<dbReference type="InterPro" id="IPR014189">
    <property type="entry name" value="Quinone_OxRdtase_PIG3"/>
</dbReference>
<dbReference type="InterPro" id="IPR013149">
    <property type="entry name" value="ADH-like_C"/>
</dbReference>
<sequence>MVLAVTMSSFGEPDVLQISEVETPRPGPGEVLVRVRATALNRADLLQRRGLYPPPPGASEILGLEMAGEVAELGEGVTSVSVGDRVCALLPGGGYAQYACVPAGMLMRLPTNLTFAQGAAIPETFLTAYLNLFVLGRLSPRETVLVHAGASGVGTSAIQLIRLAGANSIVTAGTEAKIERCLSLGAQAGWNYHDGSFVDFVQKYTDGRGANIILDFIGAPYFADNIASLAIDGRLIVIGTMGGTKVEALDLGQLLGRRLQIIGTALRSRSLADKIELTAAFQVFAGDALANGEVVPVIDSVFDWRDVQEAHRYMESNRNTGKIVLNVN</sequence>
<dbReference type="GO" id="GO:0016651">
    <property type="term" value="F:oxidoreductase activity, acting on NAD(P)H"/>
    <property type="evidence" value="ECO:0007669"/>
    <property type="project" value="TreeGrafter"/>
</dbReference>
<dbReference type="NCBIfam" id="TIGR02824">
    <property type="entry name" value="quinone_pig3"/>
    <property type="match status" value="1"/>
</dbReference>
<dbReference type="PANTHER" id="PTHR48106">
    <property type="entry name" value="QUINONE OXIDOREDUCTASE PIG3-RELATED"/>
    <property type="match status" value="1"/>
</dbReference>
<dbReference type="CDD" id="cd05276">
    <property type="entry name" value="p53_inducible_oxidoreductase"/>
    <property type="match status" value="1"/>
</dbReference>
<evidence type="ECO:0000256" key="2">
    <source>
        <dbReference type="ARBA" id="ARBA00023002"/>
    </source>
</evidence>
<dbReference type="Pfam" id="PF00107">
    <property type="entry name" value="ADH_zinc_N"/>
    <property type="match status" value="1"/>
</dbReference>
<dbReference type="Pfam" id="PF08240">
    <property type="entry name" value="ADH_N"/>
    <property type="match status" value="1"/>
</dbReference>
<organism evidence="4 5">
    <name type="scientific">Alicyclobacillus hesperidum</name>
    <dbReference type="NCBI Taxonomy" id="89784"/>
    <lineage>
        <taxon>Bacteria</taxon>
        <taxon>Bacillati</taxon>
        <taxon>Bacillota</taxon>
        <taxon>Bacilli</taxon>
        <taxon>Bacillales</taxon>
        <taxon>Alicyclobacillaceae</taxon>
        <taxon>Alicyclobacillus</taxon>
    </lineage>
</organism>
<evidence type="ECO:0000313" key="4">
    <source>
        <dbReference type="EMBL" id="SDW75614.1"/>
    </source>
</evidence>
<keyword evidence="2" id="KW-0560">Oxidoreductase</keyword>
<dbReference type="Gene3D" id="3.40.50.720">
    <property type="entry name" value="NAD(P)-binding Rossmann-like Domain"/>
    <property type="match status" value="1"/>
</dbReference>
<proteinExistence type="predicted"/>
<evidence type="ECO:0000256" key="1">
    <source>
        <dbReference type="ARBA" id="ARBA00022857"/>
    </source>
</evidence>